<keyword evidence="1" id="KW-0479">Metal-binding</keyword>
<dbReference type="FunFam" id="3.30.70.100:FF:000001">
    <property type="entry name" value="ATPase copper transporting beta"/>
    <property type="match status" value="1"/>
</dbReference>
<evidence type="ECO:0000256" key="1">
    <source>
        <dbReference type="ARBA" id="ARBA00022723"/>
    </source>
</evidence>
<gene>
    <name evidence="3" type="ORF">SAMN02745126_04828</name>
</gene>
<dbReference type="CDD" id="cd00371">
    <property type="entry name" value="HMA"/>
    <property type="match status" value="1"/>
</dbReference>
<accession>A0A1T4SKQ8</accession>
<name>A0A1T4SKQ8_9HYPH</name>
<evidence type="ECO:0000259" key="2">
    <source>
        <dbReference type="PROSITE" id="PS50846"/>
    </source>
</evidence>
<dbReference type="Gene3D" id="3.30.70.100">
    <property type="match status" value="1"/>
</dbReference>
<keyword evidence="4" id="KW-1185">Reference proteome</keyword>
<dbReference type="GO" id="GO:0046872">
    <property type="term" value="F:metal ion binding"/>
    <property type="evidence" value="ECO:0007669"/>
    <property type="project" value="UniProtKB-KW"/>
</dbReference>
<dbReference type="AlphaFoldDB" id="A0A1T4SKQ8"/>
<organism evidence="3 4">
    <name type="scientific">Enhydrobacter aerosaccus</name>
    <dbReference type="NCBI Taxonomy" id="225324"/>
    <lineage>
        <taxon>Bacteria</taxon>
        <taxon>Pseudomonadati</taxon>
        <taxon>Pseudomonadota</taxon>
        <taxon>Alphaproteobacteria</taxon>
        <taxon>Hyphomicrobiales</taxon>
        <taxon>Enhydrobacter</taxon>
    </lineage>
</organism>
<dbReference type="EMBL" id="FUWJ01000008">
    <property type="protein sequence ID" value="SKA28777.1"/>
    <property type="molecule type" value="Genomic_DNA"/>
</dbReference>
<reference evidence="4" key="1">
    <citation type="submission" date="2017-02" db="EMBL/GenBank/DDBJ databases">
        <authorList>
            <person name="Varghese N."/>
            <person name="Submissions S."/>
        </authorList>
    </citation>
    <scope>NUCLEOTIDE SEQUENCE [LARGE SCALE GENOMIC DNA]</scope>
    <source>
        <strain evidence="4">ATCC 27094</strain>
    </source>
</reference>
<protein>
    <submittedName>
        <fullName evidence="3">Copper chaperone CopZ</fullName>
    </submittedName>
</protein>
<feature type="domain" description="HMA" evidence="2">
    <location>
        <begin position="2"/>
        <end position="68"/>
    </location>
</feature>
<dbReference type="Pfam" id="PF00403">
    <property type="entry name" value="HMA"/>
    <property type="match status" value="1"/>
</dbReference>
<dbReference type="InterPro" id="IPR006121">
    <property type="entry name" value="HMA_dom"/>
</dbReference>
<dbReference type="STRING" id="225324.SAMN02745126_04828"/>
<dbReference type="RefSeq" id="WP_085936568.1">
    <property type="nucleotide sequence ID" value="NZ_FUWJ01000008.1"/>
</dbReference>
<evidence type="ECO:0000313" key="3">
    <source>
        <dbReference type="EMBL" id="SKA28777.1"/>
    </source>
</evidence>
<dbReference type="InterPro" id="IPR036163">
    <property type="entry name" value="HMA_dom_sf"/>
</dbReference>
<dbReference type="Proteomes" id="UP000190092">
    <property type="component" value="Unassembled WGS sequence"/>
</dbReference>
<dbReference type="OrthoDB" id="9814359at2"/>
<evidence type="ECO:0000313" key="4">
    <source>
        <dbReference type="Proteomes" id="UP000190092"/>
    </source>
</evidence>
<proteinExistence type="predicted"/>
<sequence length="71" mass="7564">MKSATFKIEGMNCDGCAGRIKALAEKLPGVQAATVSFSQAEACILFNPQTVTEDRLVALVHDAGFRVVAHE</sequence>
<dbReference type="SUPFAM" id="SSF55008">
    <property type="entry name" value="HMA, heavy metal-associated domain"/>
    <property type="match status" value="1"/>
</dbReference>
<dbReference type="PROSITE" id="PS50846">
    <property type="entry name" value="HMA_2"/>
    <property type="match status" value="1"/>
</dbReference>